<keyword evidence="11" id="KW-1185">Reference proteome</keyword>
<dbReference type="InterPro" id="IPR038731">
    <property type="entry name" value="RgtA/B/C-like"/>
</dbReference>
<reference evidence="11" key="1">
    <citation type="submission" date="2018-03" db="EMBL/GenBank/DDBJ databases">
        <authorList>
            <person name="Navarro De La Torre S."/>
        </authorList>
    </citation>
    <scope>NUCLEOTIDE SEQUENCE [LARGE SCALE GENOMIC DNA]</scope>
    <source>
        <strain evidence="11">EAod3</strain>
    </source>
</reference>
<evidence type="ECO:0000256" key="8">
    <source>
        <dbReference type="SAM" id="Phobius"/>
    </source>
</evidence>
<dbReference type="PANTHER" id="PTHR33908">
    <property type="entry name" value="MANNOSYLTRANSFERASE YKCB-RELATED"/>
    <property type="match status" value="1"/>
</dbReference>
<keyword evidence="4 10" id="KW-0808">Transferase</keyword>
<sequence length="596" mass="66827">MMNTRLAPGLQRRLIGAPVLSLLTIALVFLGLGIGWRWPWPADEPRFALIAHEMITTHQWLIPHRAGELYPDKPPIFMWLIALGTLVTGSLKVAFLLPSLLGALATLGLTTDLTRRLYGPRIAWLAGLTLMLTAQFTLQARTAQIDMLVTGFITLGLYGALRHALLGPAPRWWYLGCVSMGLGVITKGVGFLPLLLLPAWFGMVWYQCHHTKRHHADSDHRVVPLTLRQLLIGLGLLVAAIACWVIPMALYTSFSGDQALMAYRDNILFRQTGQRYADSWHHLKPFYYYLLEVLPWAWLPGVLALPWVVPHWWRRLRLGDARLWLPLSWLVLMVLFFSLSPGKRGVYMTPGTAMFVLALAPALPNLIRRLWLNRLAWGLATLLGGVIGIVGLLLAVGLLDSATLGEDFTLNPWGWWLSIGVLTALIAWRVPPRRGLVSLGLWLAMFWILWASWGYGVMDAHRSRSALMAEVALATGHQPLALTDFDEENVLQAQQPIVQFGDGTPIDDQFARMTAWLKEAPDIRWALVQDDELKGQPCVDRNTLISLDARSDKGWWLLRADSVAQCHGDEHAAPLYQAPTTWHRSSTLHHRDGLTP</sequence>
<feature type="transmembrane region" description="Helical" evidence="8">
    <location>
        <begin position="375"/>
        <end position="398"/>
    </location>
</feature>
<dbReference type="EMBL" id="ONZI01000001">
    <property type="protein sequence ID" value="SPJ32986.1"/>
    <property type="molecule type" value="Genomic_DNA"/>
</dbReference>
<comment type="subcellular location">
    <subcellularLocation>
        <location evidence="1">Cell membrane</location>
        <topology evidence="1">Multi-pass membrane protein</topology>
    </subcellularLocation>
</comment>
<keyword evidence="3 10" id="KW-0328">Glycosyltransferase</keyword>
<accession>A0A2R8CJB7</accession>
<feature type="transmembrane region" description="Helical" evidence="8">
    <location>
        <begin position="321"/>
        <end position="339"/>
    </location>
</feature>
<evidence type="ECO:0000313" key="10">
    <source>
        <dbReference type="EMBL" id="SPJ32986.1"/>
    </source>
</evidence>
<evidence type="ECO:0000256" key="7">
    <source>
        <dbReference type="ARBA" id="ARBA00023136"/>
    </source>
</evidence>
<feature type="transmembrane region" description="Helical" evidence="8">
    <location>
        <begin position="435"/>
        <end position="455"/>
    </location>
</feature>
<feature type="transmembrane region" description="Helical" evidence="8">
    <location>
        <begin position="345"/>
        <end position="363"/>
    </location>
</feature>
<dbReference type="RefSeq" id="WP_243409111.1">
    <property type="nucleotide sequence ID" value="NZ_ONZI01000001.1"/>
</dbReference>
<evidence type="ECO:0000256" key="3">
    <source>
        <dbReference type="ARBA" id="ARBA00022676"/>
    </source>
</evidence>
<dbReference type="GO" id="GO:0005886">
    <property type="term" value="C:plasma membrane"/>
    <property type="evidence" value="ECO:0007669"/>
    <property type="project" value="UniProtKB-SubCell"/>
</dbReference>
<evidence type="ECO:0000256" key="4">
    <source>
        <dbReference type="ARBA" id="ARBA00022679"/>
    </source>
</evidence>
<evidence type="ECO:0000256" key="6">
    <source>
        <dbReference type="ARBA" id="ARBA00022989"/>
    </source>
</evidence>
<evidence type="ECO:0000259" key="9">
    <source>
        <dbReference type="Pfam" id="PF13231"/>
    </source>
</evidence>
<dbReference type="PANTHER" id="PTHR33908:SF3">
    <property type="entry name" value="UNDECAPRENYL PHOSPHATE-ALPHA-4-AMINO-4-DEOXY-L-ARABINOSE ARABINOSYL TRANSFERASE"/>
    <property type="match status" value="1"/>
</dbReference>
<dbReference type="Proteomes" id="UP000244934">
    <property type="component" value="Unassembled WGS sequence"/>
</dbReference>
<dbReference type="GO" id="GO:0103015">
    <property type="term" value="F:4-amino-4-deoxy-L-arabinose transferase activity"/>
    <property type="evidence" value="ECO:0007669"/>
    <property type="project" value="UniProtKB-EC"/>
</dbReference>
<feature type="transmembrane region" description="Helical" evidence="8">
    <location>
        <begin position="227"/>
        <end position="251"/>
    </location>
</feature>
<feature type="transmembrane region" description="Helical" evidence="8">
    <location>
        <begin position="286"/>
        <end position="309"/>
    </location>
</feature>
<dbReference type="EC" id="2.4.2.43" evidence="10"/>
<keyword evidence="6 8" id="KW-1133">Transmembrane helix</keyword>
<feature type="transmembrane region" description="Helical" evidence="8">
    <location>
        <begin position="76"/>
        <end position="101"/>
    </location>
</feature>
<name>A0A2R8CJB7_9GAMM</name>
<gene>
    <name evidence="10" type="primary">arnT_2</name>
    <name evidence="10" type="ORF">KSP9073_00988</name>
</gene>
<dbReference type="GO" id="GO:0009103">
    <property type="term" value="P:lipopolysaccharide biosynthetic process"/>
    <property type="evidence" value="ECO:0007669"/>
    <property type="project" value="TreeGrafter"/>
</dbReference>
<dbReference type="AlphaFoldDB" id="A0A2R8CJB7"/>
<keyword evidence="2" id="KW-1003">Cell membrane</keyword>
<protein>
    <submittedName>
        <fullName evidence="10">Undecaprenyl phosphate-alpha-4-amino-4-deoxy-L-arabinose arabinosyl transferase</fullName>
        <ecNumber evidence="10">2.4.2.43</ecNumber>
    </submittedName>
</protein>
<feature type="domain" description="Glycosyltransferase RgtA/B/C/D-like" evidence="9">
    <location>
        <begin position="72"/>
        <end position="201"/>
    </location>
</feature>
<dbReference type="Pfam" id="PF13231">
    <property type="entry name" value="PMT_2"/>
    <property type="match status" value="1"/>
</dbReference>
<evidence type="ECO:0000256" key="5">
    <source>
        <dbReference type="ARBA" id="ARBA00022692"/>
    </source>
</evidence>
<keyword evidence="7 8" id="KW-0472">Membrane</keyword>
<dbReference type="InterPro" id="IPR050297">
    <property type="entry name" value="LipidA_mod_glycosyltrf_83"/>
</dbReference>
<keyword evidence="5 8" id="KW-0812">Transmembrane</keyword>
<proteinExistence type="predicted"/>
<evidence type="ECO:0000256" key="1">
    <source>
        <dbReference type="ARBA" id="ARBA00004651"/>
    </source>
</evidence>
<dbReference type="GO" id="GO:0010041">
    <property type="term" value="P:response to iron(III) ion"/>
    <property type="evidence" value="ECO:0007669"/>
    <property type="project" value="TreeGrafter"/>
</dbReference>
<organism evidence="10 11">
    <name type="scientific">Kushneria phyllosphaerae</name>
    <dbReference type="NCBI Taxonomy" id="2100822"/>
    <lineage>
        <taxon>Bacteria</taxon>
        <taxon>Pseudomonadati</taxon>
        <taxon>Pseudomonadota</taxon>
        <taxon>Gammaproteobacteria</taxon>
        <taxon>Oceanospirillales</taxon>
        <taxon>Halomonadaceae</taxon>
        <taxon>Kushneria</taxon>
    </lineage>
</organism>
<feature type="transmembrane region" description="Helical" evidence="8">
    <location>
        <begin position="121"/>
        <end position="138"/>
    </location>
</feature>
<feature type="transmembrane region" description="Helical" evidence="8">
    <location>
        <begin position="173"/>
        <end position="206"/>
    </location>
</feature>
<evidence type="ECO:0000313" key="11">
    <source>
        <dbReference type="Proteomes" id="UP000244934"/>
    </source>
</evidence>
<evidence type="ECO:0000256" key="2">
    <source>
        <dbReference type="ARBA" id="ARBA00022475"/>
    </source>
</evidence>
<feature type="transmembrane region" description="Helical" evidence="8">
    <location>
        <begin position="15"/>
        <end position="36"/>
    </location>
</feature>
<feature type="transmembrane region" description="Helical" evidence="8">
    <location>
        <begin position="410"/>
        <end position="428"/>
    </location>
</feature>